<reference evidence="2 3" key="1">
    <citation type="submission" date="2019-01" db="EMBL/GenBank/DDBJ databases">
        <title>Genome sequencing of strain FW100M-8.</title>
        <authorList>
            <person name="Heo J."/>
            <person name="Kim S.-J."/>
            <person name="Kim J.-S."/>
            <person name="Hong S.-B."/>
            <person name="Kwon S.-W."/>
        </authorList>
    </citation>
    <scope>NUCLEOTIDE SEQUENCE [LARGE SCALE GENOMIC DNA]</scope>
    <source>
        <strain evidence="2 3">FW100M-8</strain>
    </source>
</reference>
<dbReference type="InterPro" id="IPR037401">
    <property type="entry name" value="SnoaL-like"/>
</dbReference>
<dbReference type="Gene3D" id="3.10.450.50">
    <property type="match status" value="1"/>
</dbReference>
<dbReference type="AlphaFoldDB" id="A0A4P6F7K7"/>
<dbReference type="OrthoDB" id="6657864at2"/>
<dbReference type="RefSeq" id="WP_129187881.1">
    <property type="nucleotide sequence ID" value="NZ_CP035491.1"/>
</dbReference>
<dbReference type="EMBL" id="CP035491">
    <property type="protein sequence ID" value="QAY72050.1"/>
    <property type="molecule type" value="Genomic_DNA"/>
</dbReference>
<evidence type="ECO:0000313" key="2">
    <source>
        <dbReference type="EMBL" id="QAY72050.1"/>
    </source>
</evidence>
<organism evidence="2 3">
    <name type="scientific">Agromyces protaetiae</name>
    <dbReference type="NCBI Taxonomy" id="2509455"/>
    <lineage>
        <taxon>Bacteria</taxon>
        <taxon>Bacillati</taxon>
        <taxon>Actinomycetota</taxon>
        <taxon>Actinomycetes</taxon>
        <taxon>Micrococcales</taxon>
        <taxon>Microbacteriaceae</taxon>
        <taxon>Agromyces</taxon>
    </lineage>
</organism>
<dbReference type="InterPro" id="IPR032710">
    <property type="entry name" value="NTF2-like_dom_sf"/>
</dbReference>
<dbReference type="PANTHER" id="PTHR41252:SF1">
    <property type="entry name" value="BLR2505 PROTEIN"/>
    <property type="match status" value="1"/>
</dbReference>
<keyword evidence="3" id="KW-1185">Reference proteome</keyword>
<protein>
    <submittedName>
        <fullName evidence="2">Nuclear transport factor 2 family protein</fullName>
    </submittedName>
</protein>
<sequence length="140" mass="15378">MPNDVGANRALVEAAFARWMDGTAYISSLFAPEMTWEIVGRSAASKKYPDAASFIGQVLEPFGRRFPHDTPFRPVRIRSILADGDTVAVVWDGHGTSVAGTVYENTYAWFLTIADGRIVDGVAFYDSIAFDELWNGVDPV</sequence>
<dbReference type="PANTHER" id="PTHR41252">
    <property type="entry name" value="BLR2505 PROTEIN"/>
    <property type="match status" value="1"/>
</dbReference>
<accession>A0A4P6F7K7</accession>
<name>A0A4P6F7K7_9MICO</name>
<feature type="domain" description="SnoaL-like" evidence="1">
    <location>
        <begin position="24"/>
        <end position="120"/>
    </location>
</feature>
<proteinExistence type="predicted"/>
<dbReference type="SUPFAM" id="SSF54427">
    <property type="entry name" value="NTF2-like"/>
    <property type="match status" value="1"/>
</dbReference>
<gene>
    <name evidence="2" type="ORF">ET445_00595</name>
</gene>
<evidence type="ECO:0000259" key="1">
    <source>
        <dbReference type="Pfam" id="PF12680"/>
    </source>
</evidence>
<dbReference type="Pfam" id="PF12680">
    <property type="entry name" value="SnoaL_2"/>
    <property type="match status" value="1"/>
</dbReference>
<dbReference type="KEGG" id="agf:ET445_00595"/>
<evidence type="ECO:0000313" key="3">
    <source>
        <dbReference type="Proteomes" id="UP000291259"/>
    </source>
</evidence>
<dbReference type="Proteomes" id="UP000291259">
    <property type="component" value="Chromosome"/>
</dbReference>